<dbReference type="InterPro" id="IPR023214">
    <property type="entry name" value="HAD_sf"/>
</dbReference>
<sequence length="585" mass="59667">MTAVRAVLLDRDGTLVEDVPYNGDPALVRPVPGAAEAMALLRSRGVPAAVVTNQSGIARGLIGWDDMGRVHARIDELLGPFHAWAVCPHGPGDGCACRKPAPALVLDAARRLGAAPAECVVIGDIGSDMAAARTAGARGILVPTPVTLAEEVREASAVAPDLLTAVRAALDGPWPGPAGERAGEGRAPVRTFAPAAQAARAAQAAQTLGPTRAAARTASRASTRTAARTANRPEAVMRALVARLDSFGDVLLAGPAVRAVAARADHVTLLCGPRGAPAGRMLPGVDEILVWDAPWVGLDPPPTERDGVQEAVELVAGRRCDTALILASAHQSPLPTALVLRMAGVSRIAADSVHYPGSLLDVRHRRDEHAHEAEAALALAEAAGFPLPEGDDGRLRVVPPPGVEELAGPPGYVVLHPGASVPARRWSPGLSAEAARALAEAGHRVVVTGVPEERELTSYVAGRAGLDLGGRTSPAELAGVLAGAAAVVTGNTGPAHLAAAVGAPVVSLFSPVVPAERWAPFRVPLVLLGDQRAPCAGTRARVCPVPGHPCLDRVTPQDVVTAVEKAAAEGGRQSTAAEGGREGAA</sequence>
<keyword evidence="6" id="KW-0119">Carbohydrate metabolism</keyword>
<dbReference type="NCBIfam" id="TIGR01656">
    <property type="entry name" value="Histidinol-ppas"/>
    <property type="match status" value="1"/>
</dbReference>
<evidence type="ECO:0000256" key="2">
    <source>
        <dbReference type="ARBA" id="ARBA00005628"/>
    </source>
</evidence>
<keyword evidence="5" id="KW-0378">Hydrolase</keyword>
<accession>A0A1I4AQW9</accession>
<dbReference type="InterPro" id="IPR006543">
    <property type="entry name" value="Histidinol-phos"/>
</dbReference>
<comment type="similarity">
    <text evidence="2">Belongs to the GmhB family.</text>
</comment>
<dbReference type="GO" id="GO:0005975">
    <property type="term" value="P:carbohydrate metabolic process"/>
    <property type="evidence" value="ECO:0007669"/>
    <property type="project" value="InterPro"/>
</dbReference>
<keyword evidence="10" id="KW-1185">Reference proteome</keyword>
<dbReference type="SUPFAM" id="SSF53756">
    <property type="entry name" value="UDP-Glycosyltransferase/glycogen phosphorylase"/>
    <property type="match status" value="1"/>
</dbReference>
<gene>
    <name evidence="9" type="ORF">SAMN05192584_10791</name>
</gene>
<keyword evidence="3" id="KW-0963">Cytoplasm</keyword>
<dbReference type="EMBL" id="FOSG01000007">
    <property type="protein sequence ID" value="SFK58764.1"/>
    <property type="molecule type" value="Genomic_DNA"/>
</dbReference>
<dbReference type="CDD" id="cd03789">
    <property type="entry name" value="GT9_LPS_heptosyltransferase"/>
    <property type="match status" value="1"/>
</dbReference>
<dbReference type="Pfam" id="PF01075">
    <property type="entry name" value="Glyco_transf_9"/>
    <property type="match status" value="1"/>
</dbReference>
<evidence type="ECO:0000256" key="1">
    <source>
        <dbReference type="ARBA" id="ARBA00004496"/>
    </source>
</evidence>
<evidence type="ECO:0000256" key="3">
    <source>
        <dbReference type="ARBA" id="ARBA00022490"/>
    </source>
</evidence>
<dbReference type="InterPro" id="IPR036412">
    <property type="entry name" value="HAD-like_sf"/>
</dbReference>
<evidence type="ECO:0000256" key="6">
    <source>
        <dbReference type="ARBA" id="ARBA00023277"/>
    </source>
</evidence>
<name>A0A1I4AQW9_9ACTN</name>
<evidence type="ECO:0000256" key="8">
    <source>
        <dbReference type="SAM" id="MobiDB-lite"/>
    </source>
</evidence>
<dbReference type="InterPro" id="IPR006549">
    <property type="entry name" value="HAD-SF_hydro_IIIA"/>
</dbReference>
<evidence type="ECO:0000313" key="10">
    <source>
        <dbReference type="Proteomes" id="UP000198928"/>
    </source>
</evidence>
<evidence type="ECO:0000313" key="9">
    <source>
        <dbReference type="EMBL" id="SFK58764.1"/>
    </source>
</evidence>
<dbReference type="NCBIfam" id="TIGR01662">
    <property type="entry name" value="HAD-SF-IIIA"/>
    <property type="match status" value="1"/>
</dbReference>
<dbReference type="InterPro" id="IPR004446">
    <property type="entry name" value="Heptose_bisP_phosphatase"/>
</dbReference>
<dbReference type="PANTHER" id="PTHR42891">
    <property type="entry name" value="D-GLYCERO-BETA-D-MANNO-HEPTOSE-1,7-BISPHOSPHATE 7-PHOSPHATASE"/>
    <property type="match status" value="1"/>
</dbReference>
<evidence type="ECO:0000256" key="7">
    <source>
        <dbReference type="ARBA" id="ARBA00031828"/>
    </source>
</evidence>
<evidence type="ECO:0000256" key="5">
    <source>
        <dbReference type="ARBA" id="ARBA00022801"/>
    </source>
</evidence>
<dbReference type="CDD" id="cd07503">
    <property type="entry name" value="HAD_HisB-N"/>
    <property type="match status" value="1"/>
</dbReference>
<dbReference type="SUPFAM" id="SSF56784">
    <property type="entry name" value="HAD-like"/>
    <property type="match status" value="1"/>
</dbReference>
<reference evidence="10" key="1">
    <citation type="submission" date="2016-10" db="EMBL/GenBank/DDBJ databases">
        <authorList>
            <person name="Varghese N."/>
            <person name="Submissions S."/>
        </authorList>
    </citation>
    <scope>NUCLEOTIDE SEQUENCE [LARGE SCALE GENOMIC DNA]</scope>
    <source>
        <strain evidence="10">PL19</strain>
    </source>
</reference>
<organism evidence="9 10">
    <name type="scientific">Streptomyces pini</name>
    <dbReference type="NCBI Taxonomy" id="1520580"/>
    <lineage>
        <taxon>Bacteria</taxon>
        <taxon>Bacillati</taxon>
        <taxon>Actinomycetota</taxon>
        <taxon>Actinomycetes</taxon>
        <taxon>Kitasatosporales</taxon>
        <taxon>Streptomycetaceae</taxon>
        <taxon>Streptomyces</taxon>
    </lineage>
</organism>
<proteinExistence type="inferred from homology"/>
<dbReference type="GO" id="GO:0016757">
    <property type="term" value="F:glycosyltransferase activity"/>
    <property type="evidence" value="ECO:0007669"/>
    <property type="project" value="InterPro"/>
</dbReference>
<dbReference type="PANTHER" id="PTHR42891:SF1">
    <property type="entry name" value="D-GLYCERO-BETA-D-MANNO-HEPTOSE-1,7-BISPHOSPHATE 7-PHOSPHATASE"/>
    <property type="match status" value="1"/>
</dbReference>
<dbReference type="Gene3D" id="3.40.50.1000">
    <property type="entry name" value="HAD superfamily/HAD-like"/>
    <property type="match status" value="1"/>
</dbReference>
<dbReference type="GO" id="GO:0046872">
    <property type="term" value="F:metal ion binding"/>
    <property type="evidence" value="ECO:0007669"/>
    <property type="project" value="UniProtKB-KW"/>
</dbReference>
<feature type="region of interest" description="Disordered" evidence="8">
    <location>
        <begin position="200"/>
        <end position="230"/>
    </location>
</feature>
<comment type="subcellular location">
    <subcellularLocation>
        <location evidence="1">Cytoplasm</location>
    </subcellularLocation>
</comment>
<keyword evidence="4" id="KW-0479">Metal-binding</keyword>
<dbReference type="Proteomes" id="UP000198928">
    <property type="component" value="Unassembled WGS sequence"/>
</dbReference>
<protein>
    <recommendedName>
        <fullName evidence="7">D,D-heptose 1,7-bisphosphate phosphatase</fullName>
    </recommendedName>
</protein>
<dbReference type="GO" id="GO:0005737">
    <property type="term" value="C:cytoplasm"/>
    <property type="evidence" value="ECO:0007669"/>
    <property type="project" value="UniProtKB-SubCell"/>
</dbReference>
<dbReference type="Gene3D" id="3.40.50.2000">
    <property type="entry name" value="Glycogen Phosphorylase B"/>
    <property type="match status" value="2"/>
</dbReference>
<dbReference type="Pfam" id="PF13242">
    <property type="entry name" value="Hydrolase_like"/>
    <property type="match status" value="1"/>
</dbReference>
<dbReference type="InterPro" id="IPR002201">
    <property type="entry name" value="Glyco_trans_9"/>
</dbReference>
<dbReference type="AlphaFoldDB" id="A0A1I4AQW9"/>
<evidence type="ECO:0000256" key="4">
    <source>
        <dbReference type="ARBA" id="ARBA00022723"/>
    </source>
</evidence>
<dbReference type="GO" id="GO:0016791">
    <property type="term" value="F:phosphatase activity"/>
    <property type="evidence" value="ECO:0007669"/>
    <property type="project" value="InterPro"/>
</dbReference>